<evidence type="ECO:0000313" key="4">
    <source>
        <dbReference type="Proteomes" id="UP001303946"/>
    </source>
</evidence>
<sequence length="206" mass="22299">MSLASDVSPAHIAGACVFALDPRLDAREAHPVWLDAEEAMLHVRPAQLRGVPCGQVFSLWRIPGRKRLLHGGADLILCAQDGPALLRASLSPALADGQPCRFSIPLGMDAAPCRAQLRLVAGERSAPAFRRVARTHLLHMRCLQALDAQQAGLGQRDVAQVLFGASAVAEHWHADSDLRAQVRHILARGRAWMNGGYLQLARVRPA</sequence>
<dbReference type="Pfam" id="PF22791">
    <property type="entry name" value="DUF7011"/>
    <property type="match status" value="1"/>
</dbReference>
<feature type="domain" description="DUF7011" evidence="2">
    <location>
        <begin position="55"/>
        <end position="80"/>
    </location>
</feature>
<proteinExistence type="predicted"/>
<dbReference type="InterPro" id="IPR018754">
    <property type="entry name" value="RovC-like_DNA-bd"/>
</dbReference>
<gene>
    <name evidence="3" type="ORF">RXV79_06515</name>
</gene>
<protein>
    <submittedName>
        <fullName evidence="3">DUF2285 domain-containing protein</fullName>
    </submittedName>
</protein>
<dbReference type="EMBL" id="CP136336">
    <property type="protein sequence ID" value="WOB09710.1"/>
    <property type="molecule type" value="Genomic_DNA"/>
</dbReference>
<dbReference type="Proteomes" id="UP001303946">
    <property type="component" value="Chromosome"/>
</dbReference>
<reference evidence="3 4" key="1">
    <citation type="submission" date="2023-10" db="EMBL/GenBank/DDBJ databases">
        <title>Bacteria for the degradation of biodegradable plastic PBAT(Polybutylene adipate terephthalate).</title>
        <authorList>
            <person name="Weon H.-Y."/>
            <person name="Yeon J."/>
        </authorList>
    </citation>
    <scope>NUCLEOTIDE SEQUENCE [LARGE SCALE GENOMIC DNA]</scope>
    <source>
        <strain evidence="3 4">SBD 7-3</strain>
    </source>
</reference>
<feature type="domain" description="T6SS Transcription factor RovC-like DNA binding" evidence="1">
    <location>
        <begin position="117"/>
        <end position="202"/>
    </location>
</feature>
<evidence type="ECO:0000259" key="1">
    <source>
        <dbReference type="Pfam" id="PF10074"/>
    </source>
</evidence>
<name>A0ABZ0CXQ3_9BURK</name>
<dbReference type="RefSeq" id="WP_316702601.1">
    <property type="nucleotide sequence ID" value="NZ_CP136336.1"/>
</dbReference>
<evidence type="ECO:0000259" key="2">
    <source>
        <dbReference type="Pfam" id="PF22791"/>
    </source>
</evidence>
<organism evidence="3 4">
    <name type="scientific">Piscinibacter gummiphilus</name>
    <dbReference type="NCBI Taxonomy" id="946333"/>
    <lineage>
        <taxon>Bacteria</taxon>
        <taxon>Pseudomonadati</taxon>
        <taxon>Pseudomonadota</taxon>
        <taxon>Betaproteobacteria</taxon>
        <taxon>Burkholderiales</taxon>
        <taxon>Sphaerotilaceae</taxon>
        <taxon>Piscinibacter</taxon>
    </lineage>
</organism>
<keyword evidence="4" id="KW-1185">Reference proteome</keyword>
<evidence type="ECO:0000313" key="3">
    <source>
        <dbReference type="EMBL" id="WOB09710.1"/>
    </source>
</evidence>
<accession>A0ABZ0CXQ3</accession>
<dbReference type="InterPro" id="IPR053895">
    <property type="entry name" value="DUF7011"/>
</dbReference>
<dbReference type="Pfam" id="PF10074">
    <property type="entry name" value="RovC_DNA-bd"/>
    <property type="match status" value="1"/>
</dbReference>